<gene>
    <name evidence="8" type="ORF">DFR86_08485</name>
</gene>
<dbReference type="GO" id="GO:0004636">
    <property type="term" value="F:phosphoribosyl-ATP diphosphatase activity"/>
    <property type="evidence" value="ECO:0007669"/>
    <property type="project" value="UniProtKB-ARBA"/>
</dbReference>
<dbReference type="SUPFAM" id="SSF141734">
    <property type="entry name" value="HisI-like"/>
    <property type="match status" value="1"/>
</dbReference>
<organism evidence="8 9">
    <name type="scientific">Acidianus sulfidivorans JP7</name>
    <dbReference type="NCBI Taxonomy" id="619593"/>
    <lineage>
        <taxon>Archaea</taxon>
        <taxon>Thermoproteota</taxon>
        <taxon>Thermoprotei</taxon>
        <taxon>Sulfolobales</taxon>
        <taxon>Sulfolobaceae</taxon>
        <taxon>Acidianus</taxon>
    </lineage>
</organism>
<dbReference type="Proteomes" id="UP000248410">
    <property type="component" value="Chromosome"/>
</dbReference>
<dbReference type="Gene3D" id="3.10.20.810">
    <property type="entry name" value="Phosphoribosyl-AMP cyclohydrolase"/>
    <property type="match status" value="1"/>
</dbReference>
<dbReference type="GeneID" id="36838000"/>
<dbReference type="GO" id="GO:0004635">
    <property type="term" value="F:phosphoribosyl-AMP cyclohydrolase activity"/>
    <property type="evidence" value="ECO:0007669"/>
    <property type="project" value="UniProtKB-EC"/>
</dbReference>
<dbReference type="OrthoDB" id="5853at2157"/>
<dbReference type="Pfam" id="PF01502">
    <property type="entry name" value="PRA-CH"/>
    <property type="match status" value="1"/>
</dbReference>
<evidence type="ECO:0000313" key="9">
    <source>
        <dbReference type="Proteomes" id="UP000248410"/>
    </source>
</evidence>
<evidence type="ECO:0000256" key="3">
    <source>
        <dbReference type="ARBA" id="ARBA00012721"/>
    </source>
</evidence>
<keyword evidence="5 8" id="KW-0378">Hydrolase</keyword>
<dbReference type="GO" id="GO:0000105">
    <property type="term" value="P:L-histidine biosynthetic process"/>
    <property type="evidence" value="ECO:0007669"/>
    <property type="project" value="UniProtKB-UniPathway"/>
</dbReference>
<keyword evidence="9" id="KW-1185">Reference proteome</keyword>
<dbReference type="InterPro" id="IPR038019">
    <property type="entry name" value="PRib_AMP_CycHydrolase_sf"/>
</dbReference>
<keyword evidence="6" id="KW-0368">Histidine biosynthesis</keyword>
<dbReference type="PANTHER" id="PTHR42945:SF1">
    <property type="entry name" value="HISTIDINE BIOSYNTHESIS BIFUNCTIONAL PROTEIN HIS7"/>
    <property type="match status" value="1"/>
</dbReference>
<evidence type="ECO:0000256" key="1">
    <source>
        <dbReference type="ARBA" id="ARBA00000024"/>
    </source>
</evidence>
<sequence length="131" mass="15154">MSEEEANRIIKLLNFRHEENTVIGILQHFKSKQILMVGNMNKEAVFKSLTTGYVHFWSLSRKKLWLKGETSGHFQIIEDIFIDCDEDALLFLVNPMGPTCHTGNQSCFYRNYTEFVNITNKGISNSNIINH</sequence>
<protein>
    <recommendedName>
        <fullName evidence="3">phosphoribosyl-AMP cyclohydrolase</fullName>
        <ecNumber evidence="3">3.5.4.19</ecNumber>
    </recommendedName>
</protein>
<dbReference type="UniPathway" id="UPA00031">
    <property type="reaction ID" value="UER00008"/>
</dbReference>
<dbReference type="EC" id="3.5.4.19" evidence="3"/>
<comment type="pathway">
    <text evidence="2">Amino-acid biosynthesis; L-histidine biosynthesis; L-histidine from 5-phospho-alpha-D-ribose 1-diphosphate: step 3/9.</text>
</comment>
<evidence type="ECO:0000313" key="8">
    <source>
        <dbReference type="EMBL" id="AWR98301.1"/>
    </source>
</evidence>
<evidence type="ECO:0000256" key="4">
    <source>
        <dbReference type="ARBA" id="ARBA00022605"/>
    </source>
</evidence>
<proteinExistence type="predicted"/>
<evidence type="ECO:0000259" key="7">
    <source>
        <dbReference type="Pfam" id="PF01502"/>
    </source>
</evidence>
<dbReference type="EMBL" id="CP029288">
    <property type="protein sequence ID" value="AWR98301.1"/>
    <property type="molecule type" value="Genomic_DNA"/>
</dbReference>
<accession>A0A2U9IQJ3</accession>
<evidence type="ECO:0000256" key="2">
    <source>
        <dbReference type="ARBA" id="ARBA00005169"/>
    </source>
</evidence>
<evidence type="ECO:0000256" key="5">
    <source>
        <dbReference type="ARBA" id="ARBA00022801"/>
    </source>
</evidence>
<dbReference type="PANTHER" id="PTHR42945">
    <property type="entry name" value="HISTIDINE BIOSYNTHESIS BIFUNCTIONAL PROTEIN"/>
    <property type="match status" value="1"/>
</dbReference>
<dbReference type="RefSeq" id="WP_110381177.1">
    <property type="nucleotide sequence ID" value="NZ_CP029288.2"/>
</dbReference>
<dbReference type="InterPro" id="IPR002496">
    <property type="entry name" value="PRib_AMP_CycHydrolase_dom"/>
</dbReference>
<name>A0A2U9IQJ3_9CREN</name>
<dbReference type="AlphaFoldDB" id="A0A2U9IQJ3"/>
<reference evidence="8 9" key="1">
    <citation type="submission" date="2018-05" db="EMBL/GenBank/DDBJ databases">
        <title>Complete Genome Sequences of Extremely Thermoacidophilic, Metal-Mobilizing Type-Strain Members of the Archaeal Family Sulfolobaceae: Acidianus brierleyi DSM-1651T, Acidianus sulfidivorans DSM-18786T, Metallosphaera hakonensis DSM-7519T, and Metallosphaera prunae DSM-10039T.</title>
        <authorList>
            <person name="Counts J.A."/>
            <person name="Kelly R.M."/>
        </authorList>
    </citation>
    <scope>NUCLEOTIDE SEQUENCE [LARGE SCALE GENOMIC DNA]</scope>
    <source>
        <strain evidence="8 9">JP7</strain>
    </source>
</reference>
<feature type="domain" description="Phosphoribosyl-AMP cyclohydrolase" evidence="7">
    <location>
        <begin position="36"/>
        <end position="109"/>
    </location>
</feature>
<dbReference type="NCBIfam" id="NF000768">
    <property type="entry name" value="PRK00051.1"/>
    <property type="match status" value="1"/>
</dbReference>
<keyword evidence="4" id="KW-0028">Amino-acid biosynthesis</keyword>
<dbReference type="FunFam" id="3.10.20.810:FF:000001">
    <property type="entry name" value="Histidine biosynthesis bifunctional protein HisIE"/>
    <property type="match status" value="1"/>
</dbReference>
<evidence type="ECO:0000256" key="6">
    <source>
        <dbReference type="ARBA" id="ARBA00023102"/>
    </source>
</evidence>
<comment type="catalytic activity">
    <reaction evidence="1">
        <text>1-(5-phospho-beta-D-ribosyl)-5'-AMP + H2O = 1-(5-phospho-beta-D-ribosyl)-5-[(5-phospho-beta-D-ribosylamino)methylideneamino]imidazole-4-carboxamide</text>
        <dbReference type="Rhea" id="RHEA:20049"/>
        <dbReference type="ChEBI" id="CHEBI:15377"/>
        <dbReference type="ChEBI" id="CHEBI:58435"/>
        <dbReference type="ChEBI" id="CHEBI:59457"/>
        <dbReference type="EC" id="3.5.4.19"/>
    </reaction>
</comment>
<dbReference type="KEGG" id="asul:DFR86_08485"/>